<comment type="caution">
    <text evidence="3">The sequence shown here is derived from an EMBL/GenBank/DDBJ whole genome shotgun (WGS) entry which is preliminary data.</text>
</comment>
<protein>
    <recommendedName>
        <fullName evidence="2">Ubiquinol-cytochrome c chaperone domain-containing protein</fullName>
    </recommendedName>
</protein>
<comment type="similarity">
    <text evidence="1">Belongs to the UPF0174 family.</text>
</comment>
<name>A0A7C3C9N2_9PROT</name>
<gene>
    <name evidence="3" type="ORF">ENJ46_05900</name>
</gene>
<reference evidence="3" key="1">
    <citation type="journal article" date="2020" name="mSystems">
        <title>Genome- and Community-Level Interaction Insights into Carbon Utilization and Element Cycling Functions of Hydrothermarchaeota in Hydrothermal Sediment.</title>
        <authorList>
            <person name="Zhou Z."/>
            <person name="Liu Y."/>
            <person name="Xu W."/>
            <person name="Pan J."/>
            <person name="Luo Z.H."/>
            <person name="Li M."/>
        </authorList>
    </citation>
    <scope>NUCLEOTIDE SEQUENCE [LARGE SCALE GENOMIC DNA]</scope>
    <source>
        <strain evidence="3">HyVt-489</strain>
    </source>
</reference>
<organism evidence="3 4">
    <name type="scientific">Hellea balneolensis</name>
    <dbReference type="NCBI Taxonomy" id="287478"/>
    <lineage>
        <taxon>Bacteria</taxon>
        <taxon>Pseudomonadati</taxon>
        <taxon>Pseudomonadota</taxon>
        <taxon>Alphaproteobacteria</taxon>
        <taxon>Maricaulales</taxon>
        <taxon>Robiginitomaculaceae</taxon>
        <taxon>Hellea</taxon>
    </lineage>
</organism>
<dbReference type="Proteomes" id="UP000886042">
    <property type="component" value="Unassembled WGS sequence"/>
</dbReference>
<evidence type="ECO:0000259" key="2">
    <source>
        <dbReference type="Pfam" id="PF03981"/>
    </source>
</evidence>
<sequence length="179" mass="20191">MLKISSWFGKSKPQVRLDAENIYAKLMKQSRAPWFFTNIGVRDDFDGRMEVLALHVGIVMQELGKRDENAQKLSQILYDVMVDDFDIALREEGLSDTGVSRRIKPMAKFVLSRAKHYARALSSTKKDAKLIEITGKFVGSKQSDAQAILANYAHDFSNSLAKKSLGQLAKADFNFPKFI</sequence>
<dbReference type="EMBL" id="DRMN01000384">
    <property type="protein sequence ID" value="HFB55441.1"/>
    <property type="molecule type" value="Genomic_DNA"/>
</dbReference>
<evidence type="ECO:0000313" key="3">
    <source>
        <dbReference type="EMBL" id="HFB55441.1"/>
    </source>
</evidence>
<proteinExistence type="inferred from homology"/>
<dbReference type="InterPro" id="IPR021150">
    <property type="entry name" value="Ubiq_cyt_c_chap"/>
</dbReference>
<evidence type="ECO:0000313" key="4">
    <source>
        <dbReference type="Proteomes" id="UP000886042"/>
    </source>
</evidence>
<accession>A0A7C3C9N2</accession>
<feature type="domain" description="Ubiquinol-cytochrome c chaperone" evidence="2">
    <location>
        <begin position="39"/>
        <end position="142"/>
    </location>
</feature>
<dbReference type="Pfam" id="PF03981">
    <property type="entry name" value="Ubiq_cyt_C_chap"/>
    <property type="match status" value="1"/>
</dbReference>
<dbReference type="AlphaFoldDB" id="A0A7C3C9N2"/>
<evidence type="ECO:0000256" key="1">
    <source>
        <dbReference type="ARBA" id="ARBA00006436"/>
    </source>
</evidence>